<evidence type="ECO:0000313" key="4">
    <source>
        <dbReference type="EMBL" id="QEI08993.1"/>
    </source>
</evidence>
<evidence type="ECO:0000313" key="5">
    <source>
        <dbReference type="Proteomes" id="UP000325161"/>
    </source>
</evidence>
<gene>
    <name evidence="4" type="ORF">FXN63_26455</name>
</gene>
<accession>A0A5C0B5Q0</accession>
<dbReference type="SUPFAM" id="SSF55729">
    <property type="entry name" value="Acyl-CoA N-acyltransferases (Nat)"/>
    <property type="match status" value="1"/>
</dbReference>
<dbReference type="OrthoDB" id="9805924at2"/>
<proteinExistence type="predicted"/>
<keyword evidence="5" id="KW-1185">Reference proteome</keyword>
<keyword evidence="2" id="KW-0012">Acyltransferase</keyword>
<dbReference type="InterPro" id="IPR050832">
    <property type="entry name" value="Bact_Acetyltransf"/>
</dbReference>
<dbReference type="Proteomes" id="UP000325161">
    <property type="component" value="Chromosome"/>
</dbReference>
<dbReference type="InterPro" id="IPR016181">
    <property type="entry name" value="Acyl_CoA_acyltransferase"/>
</dbReference>
<dbReference type="PANTHER" id="PTHR43877">
    <property type="entry name" value="AMINOALKYLPHOSPHONATE N-ACETYLTRANSFERASE-RELATED-RELATED"/>
    <property type="match status" value="1"/>
</dbReference>
<dbReference type="CDD" id="cd04301">
    <property type="entry name" value="NAT_SF"/>
    <property type="match status" value="1"/>
</dbReference>
<dbReference type="GO" id="GO:0016747">
    <property type="term" value="F:acyltransferase activity, transferring groups other than amino-acyl groups"/>
    <property type="evidence" value="ECO:0007669"/>
    <property type="project" value="InterPro"/>
</dbReference>
<dbReference type="AlphaFoldDB" id="A0A5C0B5Q0"/>
<keyword evidence="1 4" id="KW-0808">Transferase</keyword>
<dbReference type="Pfam" id="PF00583">
    <property type="entry name" value="Acetyltransf_1"/>
    <property type="match status" value="1"/>
</dbReference>
<protein>
    <submittedName>
        <fullName evidence="4">GNAT family N-acetyltransferase</fullName>
    </submittedName>
</protein>
<organism evidence="4 5">
    <name type="scientific">Pigmentiphaga aceris</name>
    <dbReference type="NCBI Taxonomy" id="1940612"/>
    <lineage>
        <taxon>Bacteria</taxon>
        <taxon>Pseudomonadati</taxon>
        <taxon>Pseudomonadota</taxon>
        <taxon>Betaproteobacteria</taxon>
        <taxon>Burkholderiales</taxon>
        <taxon>Alcaligenaceae</taxon>
        <taxon>Pigmentiphaga</taxon>
    </lineage>
</organism>
<dbReference type="EMBL" id="CP043046">
    <property type="protein sequence ID" value="QEI08993.1"/>
    <property type="molecule type" value="Genomic_DNA"/>
</dbReference>
<dbReference type="PANTHER" id="PTHR43877:SF2">
    <property type="entry name" value="AMINOALKYLPHOSPHONATE N-ACETYLTRANSFERASE-RELATED"/>
    <property type="match status" value="1"/>
</dbReference>
<evidence type="ECO:0000256" key="1">
    <source>
        <dbReference type="ARBA" id="ARBA00022679"/>
    </source>
</evidence>
<evidence type="ECO:0000259" key="3">
    <source>
        <dbReference type="PROSITE" id="PS51186"/>
    </source>
</evidence>
<dbReference type="RefSeq" id="WP_148818677.1">
    <property type="nucleotide sequence ID" value="NZ_CP043046.1"/>
</dbReference>
<dbReference type="InterPro" id="IPR000182">
    <property type="entry name" value="GNAT_dom"/>
</dbReference>
<dbReference type="Gene3D" id="3.40.630.30">
    <property type="match status" value="1"/>
</dbReference>
<evidence type="ECO:0000256" key="2">
    <source>
        <dbReference type="ARBA" id="ARBA00023315"/>
    </source>
</evidence>
<sequence>MHLTVFDPTTIAPALLRVEDPLSLRIEESFLNATATREQMMYDGWLIRWNNGHMLRTRCVNALGPGQGTLDARLGFCARWYARHGMKTTVRISPFSQPIELDAALALRGFEAVDDRRMMAADLSHPPEMPDTGLHFELVDRERFAREIGRRLGVPEQYSESNVAQLLQLPMDAMPLLAMHRRRCVGGVLVVLDDTLAGIYDLVVDPNTRGLGIGRSLLASAMGAAVAHGAQHAVLQVAASNTPARNLYCQYGFQDRFAYWYRRAPDNFAG</sequence>
<dbReference type="KEGG" id="pacr:FXN63_26455"/>
<name>A0A5C0B5Q0_9BURK</name>
<reference evidence="4 5" key="1">
    <citation type="submission" date="2019-08" db="EMBL/GenBank/DDBJ databases">
        <title>Amphibian skin-associated Pigmentiphaga: genome sequence and occurrence across geography and hosts.</title>
        <authorList>
            <person name="Bletz M.C."/>
            <person name="Bunk B."/>
            <person name="Sproeer C."/>
            <person name="Biwer P."/>
            <person name="Reiter S."/>
            <person name="Rabemananjara F.C.E."/>
            <person name="Schulz S."/>
            <person name="Overmann J."/>
            <person name="Vences M."/>
        </authorList>
    </citation>
    <scope>NUCLEOTIDE SEQUENCE [LARGE SCALE GENOMIC DNA]</scope>
    <source>
        <strain evidence="4 5">Mada1488</strain>
    </source>
</reference>
<feature type="domain" description="N-acetyltransferase" evidence="3">
    <location>
        <begin position="134"/>
        <end position="270"/>
    </location>
</feature>
<dbReference type="PROSITE" id="PS51186">
    <property type="entry name" value="GNAT"/>
    <property type="match status" value="1"/>
</dbReference>